<evidence type="ECO:0000256" key="6">
    <source>
        <dbReference type="ARBA" id="ARBA00022989"/>
    </source>
</evidence>
<dbReference type="Pfam" id="PF01594">
    <property type="entry name" value="AI-2E_transport"/>
    <property type="match status" value="1"/>
</dbReference>
<evidence type="ECO:0000256" key="2">
    <source>
        <dbReference type="ARBA" id="ARBA00009773"/>
    </source>
</evidence>
<evidence type="ECO:0000256" key="8">
    <source>
        <dbReference type="SAM" id="MobiDB-lite"/>
    </source>
</evidence>
<evidence type="ECO:0000313" key="11">
    <source>
        <dbReference type="Proteomes" id="UP001448858"/>
    </source>
</evidence>
<reference evidence="10 11" key="1">
    <citation type="submission" date="2024-04" db="EMBL/GenBank/DDBJ databases">
        <title>Arthrobacter sp. from Plains bison fecal sample.</title>
        <authorList>
            <person name="Ruzzini A."/>
        </authorList>
    </citation>
    <scope>NUCLEOTIDE SEQUENCE [LARGE SCALE GENOMIC DNA]</scope>
    <source>
        <strain evidence="10 11">EINP1</strain>
    </source>
</reference>
<evidence type="ECO:0000313" key="10">
    <source>
        <dbReference type="EMBL" id="WZP17311.1"/>
    </source>
</evidence>
<comment type="subcellular location">
    <subcellularLocation>
        <location evidence="1">Cell membrane</location>
        <topology evidence="1">Multi-pass membrane protein</topology>
    </subcellularLocation>
</comment>
<sequence>MSDREPPGPPGLARPTRILLTLAAAGCACWTVWAGRSILAPLVLAAALIIIALPARRPLDRRGAPSWVGTLVVVVIAWGILAVLAVLVLLALGQFGSILATNAGQLEESAATLESFFQSLGFSTVSMEEVAGAIQPSTLLTTVFNAGTQLVGLGTAIFFVVAYAMFLGMDAARWQNPPKDLAEASSRRLHAFNQFTAGTNRYFLVNSIFGLTVAVIDGLALWLLGVPGPFVWAVLAFVTNYIPNIGFVLGVVPPVVLAVAVGGWGLGLLVLAIYCIVNVTLQVLVQPRFVGETVRLSVTLTFASVVLWTTLLGAVGSLLAVPLTLFARFLIIGGDPGARFAQWISGDDGPEDAPAPPDEPRNPE</sequence>
<dbReference type="PROSITE" id="PS51257">
    <property type="entry name" value="PROKAR_LIPOPROTEIN"/>
    <property type="match status" value="1"/>
</dbReference>
<evidence type="ECO:0000256" key="3">
    <source>
        <dbReference type="ARBA" id="ARBA00022448"/>
    </source>
</evidence>
<feature type="transmembrane region" description="Helical" evidence="9">
    <location>
        <begin position="202"/>
        <end position="224"/>
    </location>
</feature>
<dbReference type="RefSeq" id="WP_342024908.1">
    <property type="nucleotide sequence ID" value="NZ_CP151657.1"/>
</dbReference>
<dbReference type="Proteomes" id="UP001448858">
    <property type="component" value="Chromosome"/>
</dbReference>
<comment type="similarity">
    <text evidence="2">Belongs to the autoinducer-2 exporter (AI-2E) (TC 2.A.86) family.</text>
</comment>
<feature type="transmembrane region" description="Helical" evidence="9">
    <location>
        <begin position="150"/>
        <end position="169"/>
    </location>
</feature>
<dbReference type="InterPro" id="IPR002549">
    <property type="entry name" value="AI-2E-like"/>
</dbReference>
<keyword evidence="4" id="KW-1003">Cell membrane</keyword>
<organism evidence="10 11">
    <name type="scientific">Arthrobacter citreus</name>
    <dbReference type="NCBI Taxonomy" id="1670"/>
    <lineage>
        <taxon>Bacteria</taxon>
        <taxon>Bacillati</taxon>
        <taxon>Actinomycetota</taxon>
        <taxon>Actinomycetes</taxon>
        <taxon>Micrococcales</taxon>
        <taxon>Micrococcaceae</taxon>
        <taxon>Arthrobacter</taxon>
    </lineage>
</organism>
<evidence type="ECO:0000256" key="1">
    <source>
        <dbReference type="ARBA" id="ARBA00004651"/>
    </source>
</evidence>
<proteinExistence type="inferred from homology"/>
<dbReference type="PANTHER" id="PTHR21716">
    <property type="entry name" value="TRANSMEMBRANE PROTEIN"/>
    <property type="match status" value="1"/>
</dbReference>
<keyword evidence="11" id="KW-1185">Reference proteome</keyword>
<keyword evidence="3" id="KW-0813">Transport</keyword>
<evidence type="ECO:0000256" key="5">
    <source>
        <dbReference type="ARBA" id="ARBA00022692"/>
    </source>
</evidence>
<name>A0ABZ3A0S5_9MICC</name>
<dbReference type="EMBL" id="CP151657">
    <property type="protein sequence ID" value="WZP17311.1"/>
    <property type="molecule type" value="Genomic_DNA"/>
</dbReference>
<feature type="region of interest" description="Disordered" evidence="8">
    <location>
        <begin position="345"/>
        <end position="364"/>
    </location>
</feature>
<protein>
    <submittedName>
        <fullName evidence="10">AI-2E family transporter</fullName>
    </submittedName>
</protein>
<keyword evidence="6 9" id="KW-1133">Transmembrane helix</keyword>
<feature type="transmembrane region" description="Helical" evidence="9">
    <location>
        <begin position="264"/>
        <end position="285"/>
    </location>
</feature>
<accession>A0ABZ3A0S5</accession>
<evidence type="ECO:0000256" key="4">
    <source>
        <dbReference type="ARBA" id="ARBA00022475"/>
    </source>
</evidence>
<feature type="transmembrane region" description="Helical" evidence="9">
    <location>
        <begin position="230"/>
        <end position="252"/>
    </location>
</feature>
<keyword evidence="5 9" id="KW-0812">Transmembrane</keyword>
<evidence type="ECO:0000256" key="9">
    <source>
        <dbReference type="SAM" id="Phobius"/>
    </source>
</evidence>
<dbReference type="PANTHER" id="PTHR21716:SF53">
    <property type="entry name" value="PERMEASE PERM-RELATED"/>
    <property type="match status" value="1"/>
</dbReference>
<feature type="transmembrane region" description="Helical" evidence="9">
    <location>
        <begin position="39"/>
        <end position="55"/>
    </location>
</feature>
<evidence type="ECO:0000256" key="7">
    <source>
        <dbReference type="ARBA" id="ARBA00023136"/>
    </source>
</evidence>
<feature type="transmembrane region" description="Helical" evidence="9">
    <location>
        <begin position="67"/>
        <end position="92"/>
    </location>
</feature>
<feature type="transmembrane region" description="Helical" evidence="9">
    <location>
        <begin position="305"/>
        <end position="331"/>
    </location>
</feature>
<gene>
    <name evidence="10" type="ORF">AAE021_07070</name>
</gene>
<keyword evidence="7 9" id="KW-0472">Membrane</keyword>